<dbReference type="InterPro" id="IPR000215">
    <property type="entry name" value="Serpin_fam"/>
</dbReference>
<evidence type="ECO:0000259" key="9">
    <source>
        <dbReference type="SMART" id="SM00093"/>
    </source>
</evidence>
<keyword evidence="4" id="KW-0646">Protease inhibitor</keyword>
<accession>A0A194R217</accession>
<dbReference type="Pfam" id="PF00079">
    <property type="entry name" value="Serpin"/>
    <property type="match status" value="1"/>
</dbReference>
<evidence type="ECO:0000256" key="4">
    <source>
        <dbReference type="ARBA" id="ARBA00022690"/>
    </source>
</evidence>
<name>A0A194R217_PAPMA</name>
<evidence type="ECO:0000256" key="7">
    <source>
        <dbReference type="ARBA" id="ARBA00023180"/>
    </source>
</evidence>
<evidence type="ECO:0000256" key="8">
    <source>
        <dbReference type="RuleBase" id="RU000411"/>
    </source>
</evidence>
<dbReference type="CDD" id="cd19579">
    <property type="entry name" value="serpin1K-like"/>
    <property type="match status" value="1"/>
</dbReference>
<dbReference type="InterPro" id="IPR042185">
    <property type="entry name" value="Serpin_sf_2"/>
</dbReference>
<dbReference type="SUPFAM" id="SSF56574">
    <property type="entry name" value="Serpins"/>
    <property type="match status" value="1"/>
</dbReference>
<organism evidence="10 11">
    <name type="scientific">Papilio machaon</name>
    <name type="common">Old World swallowtail butterfly</name>
    <dbReference type="NCBI Taxonomy" id="76193"/>
    <lineage>
        <taxon>Eukaryota</taxon>
        <taxon>Metazoa</taxon>
        <taxon>Ecdysozoa</taxon>
        <taxon>Arthropoda</taxon>
        <taxon>Hexapoda</taxon>
        <taxon>Insecta</taxon>
        <taxon>Pterygota</taxon>
        <taxon>Neoptera</taxon>
        <taxon>Endopterygota</taxon>
        <taxon>Lepidoptera</taxon>
        <taxon>Glossata</taxon>
        <taxon>Ditrysia</taxon>
        <taxon>Papilionoidea</taxon>
        <taxon>Papilionidae</taxon>
        <taxon>Papilioninae</taxon>
        <taxon>Papilio</taxon>
    </lineage>
</organism>
<evidence type="ECO:0000313" key="11">
    <source>
        <dbReference type="Proteomes" id="UP000053240"/>
    </source>
</evidence>
<dbReference type="SMART" id="SM00093">
    <property type="entry name" value="SERPIN"/>
    <property type="match status" value="1"/>
</dbReference>
<dbReference type="GO" id="GO:0005615">
    <property type="term" value="C:extracellular space"/>
    <property type="evidence" value="ECO:0007669"/>
    <property type="project" value="InterPro"/>
</dbReference>
<dbReference type="InterPro" id="IPR036186">
    <property type="entry name" value="Serpin_sf"/>
</dbReference>
<keyword evidence="6" id="KW-0722">Serine protease inhibitor</keyword>
<proteinExistence type="inferred from homology"/>
<evidence type="ECO:0000256" key="6">
    <source>
        <dbReference type="ARBA" id="ARBA00022900"/>
    </source>
</evidence>
<dbReference type="FunFam" id="2.30.39.10:FF:000030">
    <property type="entry name" value="Serpin 2"/>
    <property type="match status" value="1"/>
</dbReference>
<dbReference type="FunCoup" id="A0A194R217">
    <property type="interactions" value="92"/>
</dbReference>
<sequence>MAYCNQDTALLLNGNIKFTTKLFSEIAKSNTNKSFVISAFSVLTPLAQLSLGAEGGTHDELLTAIGLPNDQSTKSAFTDMKTKLGSLKGAELRMANRIYVTEKYSVSKDYAAMTRQIFDSEVTSADFTQPEKTATEINKWVEDHTNHRIKNLVDPKDLQDIVVILVNSIYFQSAWQTPFPKVSTMEQNFHVTNHKTVKVPMMRKFSQYKYVNSEELNSAIIELPYVGNNSALYIILPNDVEGITQLKDKLKNTSILENALQEMQLVHIEVQIPRFTIETRIDLKKTLPHVGVEKIFKIEESNLSKIVNGRSNNLYVGQASQKAFVEVNEEGTAAGAANEFKLLLTSPLVQKYFIADRPFVFDIRINNAPMFRGIYTAT</sequence>
<dbReference type="InParanoid" id="A0A194R217"/>
<dbReference type="InterPro" id="IPR042178">
    <property type="entry name" value="Serpin_sf_1"/>
</dbReference>
<dbReference type="EMBL" id="KQ460883">
    <property type="protein sequence ID" value="KPJ11295.1"/>
    <property type="molecule type" value="Genomic_DNA"/>
</dbReference>
<evidence type="ECO:0000256" key="5">
    <source>
        <dbReference type="ARBA" id="ARBA00022729"/>
    </source>
</evidence>
<reference evidence="10 11" key="1">
    <citation type="journal article" date="2015" name="Nat. Commun.">
        <title>Outbred genome sequencing and CRISPR/Cas9 gene editing in butterflies.</title>
        <authorList>
            <person name="Li X."/>
            <person name="Fan D."/>
            <person name="Zhang W."/>
            <person name="Liu G."/>
            <person name="Zhang L."/>
            <person name="Zhao L."/>
            <person name="Fang X."/>
            <person name="Chen L."/>
            <person name="Dong Y."/>
            <person name="Chen Y."/>
            <person name="Ding Y."/>
            <person name="Zhao R."/>
            <person name="Feng M."/>
            <person name="Zhu Y."/>
            <person name="Feng Y."/>
            <person name="Jiang X."/>
            <person name="Zhu D."/>
            <person name="Xiang H."/>
            <person name="Feng X."/>
            <person name="Li S."/>
            <person name="Wang J."/>
            <person name="Zhang G."/>
            <person name="Kronforst M.R."/>
            <person name="Wang W."/>
        </authorList>
    </citation>
    <scope>NUCLEOTIDE SEQUENCE [LARGE SCALE GENOMIC DNA]</scope>
    <source>
        <strain evidence="10">Ya'a_city_454_Pm</strain>
        <tissue evidence="10">Whole body</tissue>
    </source>
</reference>
<dbReference type="Proteomes" id="UP000053240">
    <property type="component" value="Unassembled WGS sequence"/>
</dbReference>
<dbReference type="GO" id="GO:0004867">
    <property type="term" value="F:serine-type endopeptidase inhibitor activity"/>
    <property type="evidence" value="ECO:0007669"/>
    <property type="project" value="UniProtKB-KW"/>
</dbReference>
<dbReference type="InterPro" id="IPR023795">
    <property type="entry name" value="Serpin_CS"/>
</dbReference>
<evidence type="ECO:0000256" key="1">
    <source>
        <dbReference type="ARBA" id="ARBA00004613"/>
    </source>
</evidence>
<dbReference type="PANTHER" id="PTHR11461:SF211">
    <property type="entry name" value="GH10112P-RELATED"/>
    <property type="match status" value="1"/>
</dbReference>
<dbReference type="InterPro" id="IPR023796">
    <property type="entry name" value="Serpin_dom"/>
</dbReference>
<keyword evidence="3" id="KW-0964">Secreted</keyword>
<dbReference type="PROSITE" id="PS00284">
    <property type="entry name" value="SERPIN"/>
    <property type="match status" value="1"/>
</dbReference>
<dbReference type="Gene3D" id="3.30.497.10">
    <property type="entry name" value="Antithrombin, subunit I, domain 2"/>
    <property type="match status" value="1"/>
</dbReference>
<feature type="domain" description="Serpin" evidence="9">
    <location>
        <begin position="20"/>
        <end position="378"/>
    </location>
</feature>
<keyword evidence="11" id="KW-1185">Reference proteome</keyword>
<dbReference type="Gene3D" id="2.30.39.10">
    <property type="entry name" value="Alpha-1-antitrypsin, domain 1"/>
    <property type="match status" value="1"/>
</dbReference>
<gene>
    <name evidence="10" type="ORF">RR48_14934</name>
</gene>
<protein>
    <submittedName>
        <fullName evidence="10">Serine protease inhibitor 3/4</fullName>
    </submittedName>
</protein>
<dbReference type="AlphaFoldDB" id="A0A194R217"/>
<keyword evidence="5" id="KW-0732">Signal</keyword>
<evidence type="ECO:0000256" key="2">
    <source>
        <dbReference type="ARBA" id="ARBA00009500"/>
    </source>
</evidence>
<evidence type="ECO:0000313" key="10">
    <source>
        <dbReference type="EMBL" id="KPJ11295.1"/>
    </source>
</evidence>
<comment type="subcellular location">
    <subcellularLocation>
        <location evidence="1">Secreted</location>
    </subcellularLocation>
</comment>
<dbReference type="PANTHER" id="PTHR11461">
    <property type="entry name" value="SERINE PROTEASE INHIBITOR, SERPIN"/>
    <property type="match status" value="1"/>
</dbReference>
<evidence type="ECO:0000256" key="3">
    <source>
        <dbReference type="ARBA" id="ARBA00022525"/>
    </source>
</evidence>
<keyword evidence="7" id="KW-0325">Glycoprotein</keyword>
<comment type="similarity">
    <text evidence="2 8">Belongs to the serpin family.</text>
</comment>